<protein>
    <submittedName>
        <fullName evidence="2">Uncharacterized protein</fullName>
    </submittedName>
</protein>
<feature type="region of interest" description="Disordered" evidence="1">
    <location>
        <begin position="68"/>
        <end position="105"/>
    </location>
</feature>
<comment type="caution">
    <text evidence="2">The sequence shown here is derived from an EMBL/GenBank/DDBJ whole genome shotgun (WGS) entry which is preliminary data.</text>
</comment>
<sequence length="105" mass="10812">MTTAGLTWAIGTVRDVPCGSQGFDRPHMMPVGHWTAAQRACNGACPGARMLPCAPTPGTEILTERIPVGSQNGDSAEGRHARGEQSCTYGGKEGESNASLEGLAG</sequence>
<proteinExistence type="predicted"/>
<gene>
    <name evidence="2" type="ORF">GCM10011579_071160</name>
</gene>
<dbReference type="AlphaFoldDB" id="A0A917YAJ5"/>
<evidence type="ECO:0000313" key="3">
    <source>
        <dbReference type="Proteomes" id="UP000600365"/>
    </source>
</evidence>
<evidence type="ECO:0000313" key="2">
    <source>
        <dbReference type="EMBL" id="GGN82929.1"/>
    </source>
</evidence>
<evidence type="ECO:0000256" key="1">
    <source>
        <dbReference type="SAM" id="MobiDB-lite"/>
    </source>
</evidence>
<reference evidence="2 3" key="1">
    <citation type="journal article" date="2014" name="Int. J. Syst. Evol. Microbiol.">
        <title>Complete genome sequence of Corynebacterium casei LMG S-19264T (=DSM 44701T), isolated from a smear-ripened cheese.</title>
        <authorList>
            <consortium name="US DOE Joint Genome Institute (JGI-PGF)"/>
            <person name="Walter F."/>
            <person name="Albersmeier A."/>
            <person name="Kalinowski J."/>
            <person name="Ruckert C."/>
        </authorList>
    </citation>
    <scope>NUCLEOTIDE SEQUENCE [LARGE SCALE GENOMIC DNA]</scope>
    <source>
        <strain evidence="2 3">CGMCC 4.7111</strain>
    </source>
</reference>
<keyword evidence="3" id="KW-1185">Reference proteome</keyword>
<accession>A0A917YAJ5</accession>
<dbReference type="Proteomes" id="UP000600365">
    <property type="component" value="Unassembled WGS sequence"/>
</dbReference>
<dbReference type="EMBL" id="BMMM01000016">
    <property type="protein sequence ID" value="GGN82929.1"/>
    <property type="molecule type" value="Genomic_DNA"/>
</dbReference>
<name>A0A917YAJ5_9ACTN</name>
<organism evidence="2 3">
    <name type="scientific">Streptomyces albiflavescens</name>
    <dbReference type="NCBI Taxonomy" id="1623582"/>
    <lineage>
        <taxon>Bacteria</taxon>
        <taxon>Bacillati</taxon>
        <taxon>Actinomycetota</taxon>
        <taxon>Actinomycetes</taxon>
        <taxon>Kitasatosporales</taxon>
        <taxon>Streptomycetaceae</taxon>
        <taxon>Streptomyces</taxon>
    </lineage>
</organism>